<evidence type="ECO:0000313" key="1">
    <source>
        <dbReference type="EMBL" id="EEZ75674.1"/>
    </source>
</evidence>
<organism evidence="1 2">
    <name type="scientific">Neisseria lactamica ATCC 23970</name>
    <dbReference type="NCBI Taxonomy" id="546265"/>
    <lineage>
        <taxon>Bacteria</taxon>
        <taxon>Pseudomonadati</taxon>
        <taxon>Pseudomonadota</taxon>
        <taxon>Betaproteobacteria</taxon>
        <taxon>Neisseriales</taxon>
        <taxon>Neisseriaceae</taxon>
        <taxon>Neisseria</taxon>
    </lineage>
</organism>
<reference evidence="1 2" key="1">
    <citation type="submission" date="2009-10" db="EMBL/GenBank/DDBJ databases">
        <authorList>
            <person name="Weinstock G."/>
            <person name="Sodergren E."/>
            <person name="Clifton S."/>
            <person name="Fulton L."/>
            <person name="Fulton B."/>
            <person name="Courtney L."/>
            <person name="Fronick C."/>
            <person name="Harrison M."/>
            <person name="Strong C."/>
            <person name="Farmer C."/>
            <person name="Delahaunty K."/>
            <person name="Markovic C."/>
            <person name="Hall O."/>
            <person name="Minx P."/>
            <person name="Tomlinson C."/>
            <person name="Mitreva M."/>
            <person name="Nelson J."/>
            <person name="Hou S."/>
            <person name="Wollam A."/>
            <person name="Pepin K.H."/>
            <person name="Johnson M."/>
            <person name="Bhonagiri V."/>
            <person name="Nash W.E."/>
            <person name="Warren W."/>
            <person name="Chinwalla A."/>
            <person name="Mardis E.R."/>
            <person name="Wilson R.K."/>
        </authorList>
    </citation>
    <scope>NUCLEOTIDE SEQUENCE [LARGE SCALE GENOMIC DNA]</scope>
    <source>
        <strain evidence="1 2">ATCC 23970</strain>
    </source>
</reference>
<sequence>MFLLPYHLAAFLYRRMGFSPPKHQSIQSRLKLRHSRESGNLELLNFQTTFEYCRRPKV</sequence>
<dbReference type="AlphaFoldDB" id="D0W9L6"/>
<accession>D0W9L6</accession>
<evidence type="ECO:0000313" key="2">
    <source>
        <dbReference type="Proteomes" id="UP000003843"/>
    </source>
</evidence>
<comment type="caution">
    <text evidence="1">The sequence shown here is derived from an EMBL/GenBank/DDBJ whole genome shotgun (WGS) entry which is preliminary data.</text>
</comment>
<dbReference type="EMBL" id="ACEQ02000013">
    <property type="protein sequence ID" value="EEZ75674.1"/>
    <property type="molecule type" value="Genomic_DNA"/>
</dbReference>
<gene>
    <name evidence="1" type="ORF">NEILACOT_04228</name>
</gene>
<name>D0W9L6_NEILA</name>
<protein>
    <submittedName>
        <fullName evidence="1">Uncharacterized protein</fullName>
    </submittedName>
</protein>
<dbReference type="Proteomes" id="UP000003843">
    <property type="component" value="Unassembled WGS sequence"/>
</dbReference>
<proteinExistence type="predicted"/>